<gene>
    <name evidence="2" type="ORF">DFP72DRAFT_1168825</name>
    <name evidence="3" type="ORF">DFP72DRAFT_273959</name>
</gene>
<feature type="compositionally biased region" description="Polar residues" evidence="1">
    <location>
        <begin position="124"/>
        <end position="137"/>
    </location>
</feature>
<feature type="region of interest" description="Disordered" evidence="1">
    <location>
        <begin position="118"/>
        <end position="137"/>
    </location>
</feature>
<accession>A0A8H6I0Y6</accession>
<dbReference type="EMBL" id="JACGCI010000025">
    <property type="protein sequence ID" value="KAF6756669.1"/>
    <property type="molecule type" value="Genomic_DNA"/>
</dbReference>
<proteinExistence type="predicted"/>
<evidence type="ECO:0000313" key="3">
    <source>
        <dbReference type="EMBL" id="KAF6756677.1"/>
    </source>
</evidence>
<evidence type="ECO:0000313" key="2">
    <source>
        <dbReference type="EMBL" id="KAF6756669.1"/>
    </source>
</evidence>
<keyword evidence="4" id="KW-1185">Reference proteome</keyword>
<comment type="caution">
    <text evidence="2">The sequence shown here is derived from an EMBL/GenBank/DDBJ whole genome shotgun (WGS) entry which is preliminary data.</text>
</comment>
<evidence type="ECO:0000313" key="4">
    <source>
        <dbReference type="Proteomes" id="UP000521943"/>
    </source>
</evidence>
<protein>
    <submittedName>
        <fullName evidence="2">Uncharacterized protein</fullName>
    </submittedName>
</protein>
<dbReference type="AlphaFoldDB" id="A0A8H6I0Y6"/>
<evidence type="ECO:0000256" key="1">
    <source>
        <dbReference type="SAM" id="MobiDB-lite"/>
    </source>
</evidence>
<name>A0A8H6I0Y6_9AGAR</name>
<dbReference type="Proteomes" id="UP000521943">
    <property type="component" value="Unassembled WGS sequence"/>
</dbReference>
<reference evidence="2 4" key="1">
    <citation type="submission" date="2020-07" db="EMBL/GenBank/DDBJ databases">
        <title>Comparative genomics of pyrophilous fungi reveals a link between fire events and developmental genes.</title>
        <authorList>
            <consortium name="DOE Joint Genome Institute"/>
            <person name="Steindorff A.S."/>
            <person name="Carver A."/>
            <person name="Calhoun S."/>
            <person name="Stillman K."/>
            <person name="Liu H."/>
            <person name="Lipzen A."/>
            <person name="Pangilinan J."/>
            <person name="Labutti K."/>
            <person name="Bruns T.D."/>
            <person name="Grigoriev I.V."/>
        </authorList>
    </citation>
    <scope>NUCLEOTIDE SEQUENCE [LARGE SCALE GENOMIC DNA]</scope>
    <source>
        <strain evidence="2 4">CBS 144469</strain>
    </source>
</reference>
<sequence length="279" mass="30730">MLGAGWNRVCSFQSSSTTVPQVARSVQSRAPYSKPSERIQLRKPQADLWLCIVLAFSISEQNKKALGPLVASQVAIRQSLVTSSRACRKTSKSFQHTRPVARDWACWAIQTSKLHSKDVRQRPVDSTNALYRPSNGSAIQLTNRSHTHQHSEKSEVNVSVIWGEREKTRRYPSSASQVGPSLASRFVVYQSGSGLYQVGRWSVVPKARFKAEMERILTGPTPAHAKAHSRVAQAAGAHTNPNKTLTETLGHLRPPPTSWSLCKKGEHIAFGANSKASVK</sequence>
<organism evidence="2 4">
    <name type="scientific">Ephemerocybe angulata</name>
    <dbReference type="NCBI Taxonomy" id="980116"/>
    <lineage>
        <taxon>Eukaryota</taxon>
        <taxon>Fungi</taxon>
        <taxon>Dikarya</taxon>
        <taxon>Basidiomycota</taxon>
        <taxon>Agaricomycotina</taxon>
        <taxon>Agaricomycetes</taxon>
        <taxon>Agaricomycetidae</taxon>
        <taxon>Agaricales</taxon>
        <taxon>Agaricineae</taxon>
        <taxon>Psathyrellaceae</taxon>
        <taxon>Ephemerocybe</taxon>
    </lineage>
</organism>
<dbReference type="EMBL" id="JACGCI010000025">
    <property type="protein sequence ID" value="KAF6756677.1"/>
    <property type="molecule type" value="Genomic_DNA"/>
</dbReference>